<reference evidence="2" key="1">
    <citation type="submission" date="2023-08" db="EMBL/GenBank/DDBJ databases">
        <authorList>
            <person name="Audoor S."/>
            <person name="Bilcke G."/>
        </authorList>
    </citation>
    <scope>NUCLEOTIDE SEQUENCE</scope>
</reference>
<dbReference type="Proteomes" id="UP001295423">
    <property type="component" value="Unassembled WGS sequence"/>
</dbReference>
<protein>
    <submittedName>
        <fullName evidence="2">Uncharacterized protein</fullName>
    </submittedName>
</protein>
<keyword evidence="3" id="KW-1185">Reference proteome</keyword>
<name>A0AAD2JII6_9STRA</name>
<proteinExistence type="predicted"/>
<sequence length="131" mass="15057">MLGLQDSARPLTPPVPQQFGKSWKANLQTWRRLELHKWSWDAKKDWDQNTAKRCGKLRNAILCLEDVKSKKNGTLNDAAEFLDKEQKRLKLNITTHLGAKMKDNTTITSRKQKKKPMEENNDIGGNTVISQ</sequence>
<dbReference type="EMBL" id="CAKOGP040001839">
    <property type="protein sequence ID" value="CAJ1953779.1"/>
    <property type="molecule type" value="Genomic_DNA"/>
</dbReference>
<feature type="region of interest" description="Disordered" evidence="1">
    <location>
        <begin position="103"/>
        <end position="131"/>
    </location>
</feature>
<comment type="caution">
    <text evidence="2">The sequence shown here is derived from an EMBL/GenBank/DDBJ whole genome shotgun (WGS) entry which is preliminary data.</text>
</comment>
<evidence type="ECO:0000313" key="2">
    <source>
        <dbReference type="EMBL" id="CAJ1953779.1"/>
    </source>
</evidence>
<evidence type="ECO:0000256" key="1">
    <source>
        <dbReference type="SAM" id="MobiDB-lite"/>
    </source>
</evidence>
<dbReference type="AlphaFoldDB" id="A0AAD2JII6"/>
<evidence type="ECO:0000313" key="3">
    <source>
        <dbReference type="Proteomes" id="UP001295423"/>
    </source>
</evidence>
<accession>A0AAD2JII6</accession>
<organism evidence="2 3">
    <name type="scientific">Cylindrotheca closterium</name>
    <dbReference type="NCBI Taxonomy" id="2856"/>
    <lineage>
        <taxon>Eukaryota</taxon>
        <taxon>Sar</taxon>
        <taxon>Stramenopiles</taxon>
        <taxon>Ochrophyta</taxon>
        <taxon>Bacillariophyta</taxon>
        <taxon>Bacillariophyceae</taxon>
        <taxon>Bacillariophycidae</taxon>
        <taxon>Bacillariales</taxon>
        <taxon>Bacillariaceae</taxon>
        <taxon>Cylindrotheca</taxon>
    </lineage>
</organism>
<gene>
    <name evidence="2" type="ORF">CYCCA115_LOCUS14381</name>
</gene>